<dbReference type="InterPro" id="IPR029063">
    <property type="entry name" value="SAM-dependent_MTases_sf"/>
</dbReference>
<dbReference type="RefSeq" id="WP_073240600.1">
    <property type="nucleotide sequence ID" value="NZ_FQZX01000001.1"/>
</dbReference>
<dbReference type="InterPro" id="IPR041698">
    <property type="entry name" value="Methyltransf_25"/>
</dbReference>
<dbReference type="Proteomes" id="UP000184314">
    <property type="component" value="Unassembled WGS sequence"/>
</dbReference>
<protein>
    <submittedName>
        <fullName evidence="2">Methyltransferase domain-containing protein</fullName>
    </submittedName>
</protein>
<keyword evidence="2" id="KW-0808">Transferase</keyword>
<reference evidence="3" key="1">
    <citation type="submission" date="2016-11" db="EMBL/GenBank/DDBJ databases">
        <authorList>
            <person name="Varghese N."/>
            <person name="Submissions S."/>
        </authorList>
    </citation>
    <scope>NUCLEOTIDE SEQUENCE [LARGE SCALE GENOMIC DNA]</scope>
    <source>
        <strain evidence="3">DSM 16478</strain>
    </source>
</reference>
<dbReference type="SUPFAM" id="SSF53335">
    <property type="entry name" value="S-adenosyl-L-methionine-dependent methyltransferases"/>
    <property type="match status" value="1"/>
</dbReference>
<evidence type="ECO:0000259" key="1">
    <source>
        <dbReference type="Pfam" id="PF13649"/>
    </source>
</evidence>
<dbReference type="Gene3D" id="3.40.50.150">
    <property type="entry name" value="Vaccinia Virus protein VP39"/>
    <property type="match status" value="1"/>
</dbReference>
<evidence type="ECO:0000313" key="3">
    <source>
        <dbReference type="Proteomes" id="UP000184314"/>
    </source>
</evidence>
<dbReference type="STRING" id="228958.SAMN04488007_0303"/>
<keyword evidence="2" id="KW-0489">Methyltransferase</keyword>
<name>A0A1M6J830_9FLAO</name>
<dbReference type="EMBL" id="FQZX01000001">
    <property type="protein sequence ID" value="SHJ42831.1"/>
    <property type="molecule type" value="Genomic_DNA"/>
</dbReference>
<gene>
    <name evidence="2" type="ORF">SAMN04488007_0303</name>
</gene>
<sequence length="223" mass="25202">MNKKENKSKRNKKPWPTKDAMQQVYEKNLWGSSTSDFYSGDGSYRSEIVAPYVEALVKFLNAFESPVSVCDLGCGDFNVGKELVKYTKNYIAVDIVPELIERNKQEFKLADLEFQCLDIAVDELPIANCAIVRQVLQHISNDEIKQVVAKLSSYDYVIVTEHVPEGDFVPNIDIISGQGTRLKKQSGINLLLPPFNFKMLEESVLLSVIDKNGLIVTTLYRCK</sequence>
<organism evidence="2 3">
    <name type="scientific">Maribacter aquivivus</name>
    <dbReference type="NCBI Taxonomy" id="228958"/>
    <lineage>
        <taxon>Bacteria</taxon>
        <taxon>Pseudomonadati</taxon>
        <taxon>Bacteroidota</taxon>
        <taxon>Flavobacteriia</taxon>
        <taxon>Flavobacteriales</taxon>
        <taxon>Flavobacteriaceae</taxon>
        <taxon>Maribacter</taxon>
    </lineage>
</organism>
<dbReference type="AlphaFoldDB" id="A0A1M6J830"/>
<proteinExistence type="predicted"/>
<dbReference type="Pfam" id="PF13649">
    <property type="entry name" value="Methyltransf_25"/>
    <property type="match status" value="1"/>
</dbReference>
<accession>A0A1M6J830</accession>
<feature type="domain" description="Methyltransferase" evidence="1">
    <location>
        <begin position="69"/>
        <end position="152"/>
    </location>
</feature>
<dbReference type="GO" id="GO:0032259">
    <property type="term" value="P:methylation"/>
    <property type="evidence" value="ECO:0007669"/>
    <property type="project" value="UniProtKB-KW"/>
</dbReference>
<keyword evidence="3" id="KW-1185">Reference proteome</keyword>
<dbReference type="GO" id="GO:0008168">
    <property type="term" value="F:methyltransferase activity"/>
    <property type="evidence" value="ECO:0007669"/>
    <property type="project" value="UniProtKB-KW"/>
</dbReference>
<dbReference type="OrthoDB" id="20930at2"/>
<evidence type="ECO:0000313" key="2">
    <source>
        <dbReference type="EMBL" id="SHJ42831.1"/>
    </source>
</evidence>